<name>D6TIT8_KTERA</name>
<dbReference type="RefSeq" id="WP_007905886.1">
    <property type="nucleotide sequence ID" value="NZ_ADVG01000001.1"/>
</dbReference>
<evidence type="ECO:0000313" key="3">
    <source>
        <dbReference type="Proteomes" id="UP000004508"/>
    </source>
</evidence>
<gene>
    <name evidence="2" type="ORF">Krac_10895</name>
</gene>
<dbReference type="InParanoid" id="D6TIT8"/>
<comment type="caution">
    <text evidence="2">The sequence shown here is derived from an EMBL/GenBank/DDBJ whole genome shotgun (WGS) entry which is preliminary data.</text>
</comment>
<feature type="domain" description="Replication-associated protein ORF2/G2P" evidence="1">
    <location>
        <begin position="84"/>
        <end position="195"/>
    </location>
</feature>
<keyword evidence="3" id="KW-1185">Reference proteome</keyword>
<reference evidence="2 3" key="1">
    <citation type="journal article" date="2011" name="Stand. Genomic Sci.">
        <title>Non-contiguous finished genome sequence and contextual data of the filamentous soil bacterium Ktedonobacter racemifer type strain (SOSP1-21).</title>
        <authorList>
            <person name="Chang Y.J."/>
            <person name="Land M."/>
            <person name="Hauser L."/>
            <person name="Chertkov O."/>
            <person name="Del Rio T.G."/>
            <person name="Nolan M."/>
            <person name="Copeland A."/>
            <person name="Tice H."/>
            <person name="Cheng J.F."/>
            <person name="Lucas S."/>
            <person name="Han C."/>
            <person name="Goodwin L."/>
            <person name="Pitluck S."/>
            <person name="Ivanova N."/>
            <person name="Ovchinikova G."/>
            <person name="Pati A."/>
            <person name="Chen A."/>
            <person name="Palaniappan K."/>
            <person name="Mavromatis K."/>
            <person name="Liolios K."/>
            <person name="Brettin T."/>
            <person name="Fiebig A."/>
            <person name="Rohde M."/>
            <person name="Abt B."/>
            <person name="Goker M."/>
            <person name="Detter J.C."/>
            <person name="Woyke T."/>
            <person name="Bristow J."/>
            <person name="Eisen J.A."/>
            <person name="Markowitz V."/>
            <person name="Hugenholtz P."/>
            <person name="Kyrpides N.C."/>
            <person name="Klenk H.P."/>
            <person name="Lapidus A."/>
        </authorList>
    </citation>
    <scope>NUCLEOTIDE SEQUENCE [LARGE SCALE GENOMIC DNA]</scope>
    <source>
        <strain evidence="3">DSM 44963</strain>
    </source>
</reference>
<dbReference type="AlphaFoldDB" id="D6TIT8"/>
<dbReference type="Pfam" id="PF23343">
    <property type="entry name" value="REP_ORF2-G2P"/>
    <property type="match status" value="1"/>
</dbReference>
<sequence>MKRLDRVYTPTVEERVDWHLEDGTDTLYVCPDAWALRHRFINRETGEVRRARCDRWTCLYCGPRKVDMWRQVIAEAEPTLHIVLTKAGNTMEEAARALTTWVQALRRGSKGRGRGHVGARPAFHIEYLGVSEEHKNFEENGFHWHLLVKGADFIPHEHLVACWKSATKGRASVVWVSAINNTRAIGYVTKYLTKDVTRERKGQKTVVREGLILRVGEDGQLVEDREQVEALVESKARRIRYSRGFFPETTKAIRARLFTRSEENGDAAVEEQAEGGMLWPELEGNGVGGDENGGVPGEIQVSEWKLEEVGEFTRELEVYRQRRRRALAEAIRERDGNGRYVSRRVLTLWEYQRSQLRLAG</sequence>
<evidence type="ECO:0000313" key="2">
    <source>
        <dbReference type="EMBL" id="EFH89345.1"/>
    </source>
</evidence>
<dbReference type="Proteomes" id="UP000004508">
    <property type="component" value="Unassembled WGS sequence"/>
</dbReference>
<dbReference type="InterPro" id="IPR056906">
    <property type="entry name" value="ORF2/G2P_dom"/>
</dbReference>
<evidence type="ECO:0000259" key="1">
    <source>
        <dbReference type="Pfam" id="PF23343"/>
    </source>
</evidence>
<organism evidence="2 3">
    <name type="scientific">Ktedonobacter racemifer DSM 44963</name>
    <dbReference type="NCBI Taxonomy" id="485913"/>
    <lineage>
        <taxon>Bacteria</taxon>
        <taxon>Bacillati</taxon>
        <taxon>Chloroflexota</taxon>
        <taxon>Ktedonobacteria</taxon>
        <taxon>Ktedonobacterales</taxon>
        <taxon>Ktedonobacteraceae</taxon>
        <taxon>Ktedonobacter</taxon>
    </lineage>
</organism>
<dbReference type="EMBL" id="ADVG01000001">
    <property type="protein sequence ID" value="EFH89345.1"/>
    <property type="molecule type" value="Genomic_DNA"/>
</dbReference>
<accession>D6TIT8</accession>
<protein>
    <recommendedName>
        <fullName evidence="1">Replication-associated protein ORF2/G2P domain-containing protein</fullName>
    </recommendedName>
</protein>
<proteinExistence type="predicted"/>